<gene>
    <name evidence="2" type="ORF">PSON_ATCC_30995.1.T1240021</name>
</gene>
<name>A0A8S1QX99_9CILI</name>
<dbReference type="PROSITE" id="PS50294">
    <property type="entry name" value="WD_REPEATS_REGION"/>
    <property type="match status" value="1"/>
</dbReference>
<dbReference type="PANTHER" id="PTHR19920:SF0">
    <property type="entry name" value="CYTOSOLIC IRON-SULFUR PROTEIN ASSEMBLY PROTEIN CIAO1-RELATED"/>
    <property type="match status" value="1"/>
</dbReference>
<keyword evidence="1" id="KW-0853">WD repeat</keyword>
<evidence type="ECO:0008006" key="4">
    <source>
        <dbReference type="Google" id="ProtNLM"/>
    </source>
</evidence>
<keyword evidence="3" id="KW-1185">Reference proteome</keyword>
<dbReference type="GO" id="GO:0097361">
    <property type="term" value="C:cytosolic [4Fe-4S] assembly targeting complex"/>
    <property type="evidence" value="ECO:0007669"/>
    <property type="project" value="TreeGrafter"/>
</dbReference>
<feature type="repeat" description="WD" evidence="1">
    <location>
        <begin position="216"/>
        <end position="248"/>
    </location>
</feature>
<sequence length="475" mass="56518">MMKCYHRNHENDADIFCINENCKEFRIFCFECQKNGMHYGHPESYKKIKEVIQELVSLQNNQREIIDYLQSVKDKINSEFDNLIQGLRSQQLIDWENIKNLNGEEWNKIICNLLKYRNNKEKKLLRNILSNNATYLIEQLNNYHKEIFVEFVPNLENEVDNKNFSYEIMKESSFIDSKCYSFTFNNKQSQMMVGYSNSKIKVFNFENGQTSLFQELHDHENSVFCLEFMRKSNKLVSGSADESICIWEQNNDLRWQLQQQLNGNSQSIICLAINVNENEIICGGYNSQIKRWRQQRSVWQCIQTLKINKGSIKSIAYNNSESHLIFCNNLKQIFVCQQQQDEWEINKEINVDDSGYRLSFIDEKTFAFQRYCQEMLDIYDLDGRQVQLVEVDNGKSRNCNDWFPQRFIREKCILVNKNGSCINFIKVEKDGKLEMKFNIEFQSHDIWGTITYDGEYLITWDGDSKQIQIRKYVIK</sequence>
<dbReference type="Proteomes" id="UP000692954">
    <property type="component" value="Unassembled WGS sequence"/>
</dbReference>
<evidence type="ECO:0000313" key="2">
    <source>
        <dbReference type="EMBL" id="CAD8120003.1"/>
    </source>
</evidence>
<dbReference type="EMBL" id="CAJJDN010000124">
    <property type="protein sequence ID" value="CAD8120003.1"/>
    <property type="molecule type" value="Genomic_DNA"/>
</dbReference>
<dbReference type="GO" id="GO:0016226">
    <property type="term" value="P:iron-sulfur cluster assembly"/>
    <property type="evidence" value="ECO:0007669"/>
    <property type="project" value="TreeGrafter"/>
</dbReference>
<comment type="caution">
    <text evidence="2">The sequence shown here is derived from an EMBL/GenBank/DDBJ whole genome shotgun (WGS) entry which is preliminary data.</text>
</comment>
<dbReference type="OrthoDB" id="406844at2759"/>
<dbReference type="Pfam" id="PF00400">
    <property type="entry name" value="WD40"/>
    <property type="match status" value="2"/>
</dbReference>
<proteinExistence type="predicted"/>
<protein>
    <recommendedName>
        <fullName evidence="4">WD40-repeat-containing domain</fullName>
    </recommendedName>
</protein>
<reference evidence="2" key="1">
    <citation type="submission" date="2021-01" db="EMBL/GenBank/DDBJ databases">
        <authorList>
            <consortium name="Genoscope - CEA"/>
            <person name="William W."/>
        </authorList>
    </citation>
    <scope>NUCLEOTIDE SEQUENCE</scope>
</reference>
<dbReference type="AlphaFoldDB" id="A0A8S1QX99"/>
<dbReference type="SMART" id="SM00320">
    <property type="entry name" value="WD40"/>
    <property type="match status" value="4"/>
</dbReference>
<dbReference type="InterPro" id="IPR001680">
    <property type="entry name" value="WD40_rpt"/>
</dbReference>
<dbReference type="PROSITE" id="PS50082">
    <property type="entry name" value="WD_REPEATS_2"/>
    <property type="match status" value="1"/>
</dbReference>
<dbReference type="PANTHER" id="PTHR19920">
    <property type="entry name" value="WD40 PROTEIN CIAO1"/>
    <property type="match status" value="1"/>
</dbReference>
<organism evidence="2 3">
    <name type="scientific">Paramecium sonneborni</name>
    <dbReference type="NCBI Taxonomy" id="65129"/>
    <lineage>
        <taxon>Eukaryota</taxon>
        <taxon>Sar</taxon>
        <taxon>Alveolata</taxon>
        <taxon>Ciliophora</taxon>
        <taxon>Intramacronucleata</taxon>
        <taxon>Oligohymenophorea</taxon>
        <taxon>Peniculida</taxon>
        <taxon>Parameciidae</taxon>
        <taxon>Paramecium</taxon>
    </lineage>
</organism>
<accession>A0A8S1QX99</accession>
<evidence type="ECO:0000256" key="1">
    <source>
        <dbReference type="PROSITE-ProRule" id="PRU00221"/>
    </source>
</evidence>
<evidence type="ECO:0000313" key="3">
    <source>
        <dbReference type="Proteomes" id="UP000692954"/>
    </source>
</evidence>